<organism evidence="7 8">
    <name type="scientific">Cohnella abietis</name>
    <dbReference type="NCBI Taxonomy" id="2507935"/>
    <lineage>
        <taxon>Bacteria</taxon>
        <taxon>Bacillati</taxon>
        <taxon>Bacillota</taxon>
        <taxon>Bacilli</taxon>
        <taxon>Bacillales</taxon>
        <taxon>Paenibacillaceae</taxon>
        <taxon>Cohnella</taxon>
    </lineage>
</organism>
<dbReference type="Pfam" id="PF12833">
    <property type="entry name" value="HTH_18"/>
    <property type="match status" value="1"/>
</dbReference>
<evidence type="ECO:0008006" key="9">
    <source>
        <dbReference type="Google" id="ProtNLM"/>
    </source>
</evidence>
<dbReference type="PANTHER" id="PTHR43280">
    <property type="entry name" value="ARAC-FAMILY TRANSCRIPTIONAL REGULATOR"/>
    <property type="match status" value="1"/>
</dbReference>
<evidence type="ECO:0000313" key="7">
    <source>
        <dbReference type="EMBL" id="BBI36716.1"/>
    </source>
</evidence>
<dbReference type="Gene3D" id="3.40.50.2300">
    <property type="match status" value="1"/>
</dbReference>
<dbReference type="EMBL" id="AP019400">
    <property type="protein sequence ID" value="BBI36716.1"/>
    <property type="molecule type" value="Genomic_DNA"/>
</dbReference>
<dbReference type="Gene3D" id="1.10.10.60">
    <property type="entry name" value="Homeodomain-like"/>
    <property type="match status" value="2"/>
</dbReference>
<dbReference type="GO" id="GO:0043565">
    <property type="term" value="F:sequence-specific DNA binding"/>
    <property type="evidence" value="ECO:0007669"/>
    <property type="project" value="InterPro"/>
</dbReference>
<evidence type="ECO:0000313" key="8">
    <source>
        <dbReference type="Proteomes" id="UP000289856"/>
    </source>
</evidence>
<keyword evidence="8" id="KW-1185">Reference proteome</keyword>
<feature type="modified residue" description="4-aspartylphosphate" evidence="4">
    <location>
        <position position="55"/>
    </location>
</feature>
<dbReference type="Proteomes" id="UP000289856">
    <property type="component" value="Chromosome"/>
</dbReference>
<feature type="domain" description="HTH araC/xylS-type" evidence="5">
    <location>
        <begin position="168"/>
        <end position="266"/>
    </location>
</feature>
<dbReference type="InterPro" id="IPR018062">
    <property type="entry name" value="HTH_AraC-typ_CS"/>
</dbReference>
<keyword evidence="3" id="KW-0804">Transcription</keyword>
<evidence type="ECO:0000256" key="2">
    <source>
        <dbReference type="ARBA" id="ARBA00023125"/>
    </source>
</evidence>
<evidence type="ECO:0000256" key="4">
    <source>
        <dbReference type="PROSITE-ProRule" id="PRU00169"/>
    </source>
</evidence>
<dbReference type="PROSITE" id="PS50110">
    <property type="entry name" value="RESPONSE_REGULATORY"/>
    <property type="match status" value="1"/>
</dbReference>
<dbReference type="InterPro" id="IPR011006">
    <property type="entry name" value="CheY-like_superfamily"/>
</dbReference>
<reference evidence="7 8" key="1">
    <citation type="submission" date="2019-01" db="EMBL/GenBank/DDBJ databases">
        <title>Complete genome sequence of Cohnella hallensis HS21 isolated from Korean fir (Abies koreana) rhizospheric soil.</title>
        <authorList>
            <person name="Jiang L."/>
            <person name="Kang S.W."/>
            <person name="Kim S."/>
            <person name="Jung J."/>
            <person name="Kim C.Y."/>
            <person name="Kim D.H."/>
            <person name="Kim S.W."/>
            <person name="Lee J."/>
        </authorList>
    </citation>
    <scope>NUCLEOTIDE SEQUENCE [LARGE SCALE GENOMIC DNA]</scope>
    <source>
        <strain evidence="7 8">HS21</strain>
    </source>
</reference>
<dbReference type="CDD" id="cd17536">
    <property type="entry name" value="REC_YesN-like"/>
    <property type="match status" value="1"/>
</dbReference>
<keyword evidence="2" id="KW-0238">DNA-binding</keyword>
<keyword evidence="1" id="KW-0805">Transcription regulation</keyword>
<feature type="domain" description="Response regulatory" evidence="6">
    <location>
        <begin position="3"/>
        <end position="120"/>
    </location>
</feature>
<dbReference type="InterPro" id="IPR018060">
    <property type="entry name" value="HTH_AraC"/>
</dbReference>
<dbReference type="InterPro" id="IPR001789">
    <property type="entry name" value="Sig_transdc_resp-reg_receiver"/>
</dbReference>
<dbReference type="SMART" id="SM00342">
    <property type="entry name" value="HTH_ARAC"/>
    <property type="match status" value="1"/>
</dbReference>
<dbReference type="PANTHER" id="PTHR43280:SF28">
    <property type="entry name" value="HTH-TYPE TRANSCRIPTIONAL ACTIVATOR RHAS"/>
    <property type="match status" value="1"/>
</dbReference>
<dbReference type="PROSITE" id="PS01124">
    <property type="entry name" value="HTH_ARAC_FAMILY_2"/>
    <property type="match status" value="1"/>
</dbReference>
<dbReference type="InterPro" id="IPR009057">
    <property type="entry name" value="Homeodomain-like_sf"/>
</dbReference>
<sequence>MIKVLVVDDDHLVRRGFISMMPWSLHGMEVVGEASNGLKALEFLQEHSIDLLIVDLLMPMMSGMELMREVRKLYPSLHIVVLTFHQEFEYIQESLRLGAVDYITKLELENEQMDSVLERISQRILEKTRDQTKPADETSQSITDGVRDQTQMSLHHNGYSEEVRNAVIKAMEYIKSEIHHDLHLPAVAAKVGISRSYFSRCFKDIAGTNFNDYVRGLRIEKAKQLLMQSNRSIRWIASESGYPNEKYFCRIFREATGFLPSHYRKIEGRSSK</sequence>
<evidence type="ECO:0000259" key="6">
    <source>
        <dbReference type="PROSITE" id="PS50110"/>
    </source>
</evidence>
<protein>
    <recommendedName>
        <fullName evidence="9">DNA-binding response regulator</fullName>
    </recommendedName>
</protein>
<evidence type="ECO:0000256" key="3">
    <source>
        <dbReference type="ARBA" id="ARBA00023163"/>
    </source>
</evidence>
<dbReference type="RefSeq" id="WP_130616195.1">
    <property type="nucleotide sequence ID" value="NZ_AP019400.1"/>
</dbReference>
<dbReference type="PROSITE" id="PS00041">
    <property type="entry name" value="HTH_ARAC_FAMILY_1"/>
    <property type="match status" value="1"/>
</dbReference>
<name>A0A3T1DEX2_9BACL</name>
<keyword evidence="4" id="KW-0597">Phosphoprotein</keyword>
<dbReference type="SMART" id="SM00448">
    <property type="entry name" value="REC"/>
    <property type="match status" value="1"/>
</dbReference>
<dbReference type="Pfam" id="PF00072">
    <property type="entry name" value="Response_reg"/>
    <property type="match status" value="1"/>
</dbReference>
<evidence type="ECO:0000259" key="5">
    <source>
        <dbReference type="PROSITE" id="PS01124"/>
    </source>
</evidence>
<dbReference type="GO" id="GO:0003700">
    <property type="term" value="F:DNA-binding transcription factor activity"/>
    <property type="evidence" value="ECO:0007669"/>
    <property type="project" value="InterPro"/>
</dbReference>
<dbReference type="SUPFAM" id="SSF52172">
    <property type="entry name" value="CheY-like"/>
    <property type="match status" value="1"/>
</dbReference>
<evidence type="ECO:0000256" key="1">
    <source>
        <dbReference type="ARBA" id="ARBA00023015"/>
    </source>
</evidence>
<gene>
    <name evidence="7" type="ORF">KCTCHS21_61150</name>
</gene>
<dbReference type="KEGG" id="cohn:KCTCHS21_61150"/>
<dbReference type="AlphaFoldDB" id="A0A3T1DEX2"/>
<dbReference type="SUPFAM" id="SSF46689">
    <property type="entry name" value="Homeodomain-like"/>
    <property type="match status" value="2"/>
</dbReference>
<proteinExistence type="predicted"/>
<dbReference type="GO" id="GO:0000160">
    <property type="term" value="P:phosphorelay signal transduction system"/>
    <property type="evidence" value="ECO:0007669"/>
    <property type="project" value="InterPro"/>
</dbReference>
<dbReference type="OrthoDB" id="1769137at2"/>
<accession>A0A3T1DEX2</accession>